<evidence type="ECO:0000256" key="4">
    <source>
        <dbReference type="ARBA" id="ARBA00022691"/>
    </source>
</evidence>
<keyword evidence="4 5" id="KW-0949">S-adenosyl-L-methionine</keyword>
<dbReference type="PIRSF" id="PIRSF000410">
    <property type="entry name" value="CheR"/>
    <property type="match status" value="1"/>
</dbReference>
<dbReference type="InterPro" id="IPR022641">
    <property type="entry name" value="CheR_N"/>
</dbReference>
<name>A0ABT5KT27_9BURK</name>
<proteinExistence type="predicted"/>
<dbReference type="Gene3D" id="3.40.50.150">
    <property type="entry name" value="Vaccinia Virus protein VP39"/>
    <property type="match status" value="1"/>
</dbReference>
<dbReference type="Pfam" id="PF03705">
    <property type="entry name" value="CheR_N"/>
    <property type="match status" value="1"/>
</dbReference>
<dbReference type="Proteomes" id="UP001219862">
    <property type="component" value="Unassembled WGS sequence"/>
</dbReference>
<dbReference type="SUPFAM" id="SSF53335">
    <property type="entry name" value="S-adenosyl-L-methionine-dependent methyltransferases"/>
    <property type="match status" value="1"/>
</dbReference>
<dbReference type="PANTHER" id="PTHR24422">
    <property type="entry name" value="CHEMOTAXIS PROTEIN METHYLTRANSFERASE"/>
    <property type="match status" value="1"/>
</dbReference>
<dbReference type="InterPro" id="IPR029063">
    <property type="entry name" value="SAM-dependent_MTases_sf"/>
</dbReference>
<dbReference type="InterPro" id="IPR050903">
    <property type="entry name" value="Bact_Chemotaxis_MeTrfase"/>
</dbReference>
<dbReference type="PANTHER" id="PTHR24422:SF26">
    <property type="entry name" value="CHEMOTAXIS PROTEIN METHYLTRANSFERASE"/>
    <property type="match status" value="1"/>
</dbReference>
<dbReference type="SMART" id="SM00138">
    <property type="entry name" value="MeTrc"/>
    <property type="match status" value="1"/>
</dbReference>
<dbReference type="Gene3D" id="1.10.155.10">
    <property type="entry name" value="Chemotaxis receptor methyltransferase CheR, N-terminal domain"/>
    <property type="match status" value="1"/>
</dbReference>
<comment type="function">
    <text evidence="5">Methylation of the membrane-bound methyl-accepting chemotaxis proteins (MCP) to form gamma-glutamyl methyl ester residues in MCP.</text>
</comment>
<evidence type="ECO:0000313" key="7">
    <source>
        <dbReference type="EMBL" id="MDC8785575.1"/>
    </source>
</evidence>
<organism evidence="7 8">
    <name type="scientific">Roseateles koreensis</name>
    <dbReference type="NCBI Taxonomy" id="2987526"/>
    <lineage>
        <taxon>Bacteria</taxon>
        <taxon>Pseudomonadati</taxon>
        <taxon>Pseudomonadota</taxon>
        <taxon>Betaproteobacteria</taxon>
        <taxon>Burkholderiales</taxon>
        <taxon>Sphaerotilaceae</taxon>
        <taxon>Roseateles</taxon>
    </lineage>
</organism>
<reference evidence="7 8" key="1">
    <citation type="submission" date="2022-10" db="EMBL/GenBank/DDBJ databases">
        <title>paucibacter sp. hw8 Genome sequencing.</title>
        <authorList>
            <person name="Park S."/>
        </authorList>
    </citation>
    <scope>NUCLEOTIDE SEQUENCE [LARGE SCALE GENOMIC DNA]</scope>
    <source>
        <strain evidence="8">hw8</strain>
    </source>
</reference>
<dbReference type="SUPFAM" id="SSF47757">
    <property type="entry name" value="Chemotaxis receptor methyltransferase CheR, N-terminal domain"/>
    <property type="match status" value="1"/>
</dbReference>
<evidence type="ECO:0000259" key="6">
    <source>
        <dbReference type="PROSITE" id="PS50123"/>
    </source>
</evidence>
<evidence type="ECO:0000256" key="5">
    <source>
        <dbReference type="PIRNR" id="PIRNR000410"/>
    </source>
</evidence>
<evidence type="ECO:0000256" key="2">
    <source>
        <dbReference type="ARBA" id="ARBA00022603"/>
    </source>
</evidence>
<dbReference type="RefSeq" id="WP_273596692.1">
    <property type="nucleotide sequence ID" value="NZ_JAQQXS010000008.1"/>
</dbReference>
<dbReference type="InterPro" id="IPR022642">
    <property type="entry name" value="CheR_C"/>
</dbReference>
<dbReference type="InterPro" id="IPR000780">
    <property type="entry name" value="CheR_MeTrfase"/>
</dbReference>
<comment type="caution">
    <text evidence="7">The sequence shown here is derived from an EMBL/GenBank/DDBJ whole genome shotgun (WGS) entry which is preliminary data.</text>
</comment>
<dbReference type="InterPro" id="IPR026024">
    <property type="entry name" value="Chemotaxis_MeTrfase_CheR"/>
</dbReference>
<keyword evidence="3 5" id="KW-0808">Transferase</keyword>
<keyword evidence="2 5" id="KW-0489">Methyltransferase</keyword>
<comment type="catalytic activity">
    <reaction evidence="1 5">
        <text>L-glutamyl-[protein] + S-adenosyl-L-methionine = [protein]-L-glutamate 5-O-methyl ester + S-adenosyl-L-homocysteine</text>
        <dbReference type="Rhea" id="RHEA:24452"/>
        <dbReference type="Rhea" id="RHEA-COMP:10208"/>
        <dbReference type="Rhea" id="RHEA-COMP:10311"/>
        <dbReference type="ChEBI" id="CHEBI:29973"/>
        <dbReference type="ChEBI" id="CHEBI:57856"/>
        <dbReference type="ChEBI" id="CHEBI:59789"/>
        <dbReference type="ChEBI" id="CHEBI:82795"/>
        <dbReference type="EC" id="2.1.1.80"/>
    </reaction>
</comment>
<evidence type="ECO:0000256" key="1">
    <source>
        <dbReference type="ARBA" id="ARBA00001541"/>
    </source>
</evidence>
<sequence>MPRWPGRHGAPTLSAEEFDGFRRFLYDEAGIALADSKKALVQSRLAKRLRQLGLTDFASYWQLLHDANDEDERQQAVNALSTHETYFFREPQPFAWLQAHVSAVAAHGRRPLRLWSAACATGEEAYTLAMLVADCLGVGGDWEVWGTDINTQVLAHARLGVYDLARVQRTPKHLWRRYFQYGRDDYQGKVRVRPELAKHLRWQQVNLLNCNGLMTFDFDVIFLRNVMIYFNAESRALALNQVCQHLRPEGYLLIGQSENLHAPGTHLQLEAPKRLRKVQQLNEAGRLT</sequence>
<keyword evidence="8" id="KW-1185">Reference proteome</keyword>
<dbReference type="InterPro" id="IPR036804">
    <property type="entry name" value="CheR_N_sf"/>
</dbReference>
<dbReference type="PROSITE" id="PS50123">
    <property type="entry name" value="CHER"/>
    <property type="match status" value="1"/>
</dbReference>
<protein>
    <recommendedName>
        <fullName evidence="5">Chemotaxis protein methyltransferase</fullName>
        <ecNumber evidence="5">2.1.1.80</ecNumber>
    </recommendedName>
</protein>
<dbReference type="EC" id="2.1.1.80" evidence="5"/>
<gene>
    <name evidence="7" type="ORF">PRZ01_10260</name>
</gene>
<dbReference type="PRINTS" id="PR00996">
    <property type="entry name" value="CHERMTFRASE"/>
</dbReference>
<evidence type="ECO:0000313" key="8">
    <source>
        <dbReference type="Proteomes" id="UP001219862"/>
    </source>
</evidence>
<dbReference type="EMBL" id="JAQQXS010000008">
    <property type="protein sequence ID" value="MDC8785575.1"/>
    <property type="molecule type" value="Genomic_DNA"/>
</dbReference>
<dbReference type="Pfam" id="PF01739">
    <property type="entry name" value="CheR"/>
    <property type="match status" value="1"/>
</dbReference>
<feature type="domain" description="CheR-type methyltransferase" evidence="6">
    <location>
        <begin position="12"/>
        <end position="260"/>
    </location>
</feature>
<evidence type="ECO:0000256" key="3">
    <source>
        <dbReference type="ARBA" id="ARBA00022679"/>
    </source>
</evidence>
<accession>A0ABT5KT27</accession>